<dbReference type="Pfam" id="PF04393">
    <property type="entry name" value="DUF535"/>
    <property type="match status" value="1"/>
</dbReference>
<organism evidence="1 2">
    <name type="scientific">Plesiomonas shigelloides</name>
    <name type="common">Aeromonas shigelloides</name>
    <dbReference type="NCBI Taxonomy" id="703"/>
    <lineage>
        <taxon>Bacteria</taxon>
        <taxon>Pseudomonadati</taxon>
        <taxon>Pseudomonadota</taxon>
        <taxon>Gammaproteobacteria</taxon>
        <taxon>Enterobacterales</taxon>
        <taxon>Enterobacteriaceae</taxon>
        <taxon>Plesiomonas</taxon>
    </lineage>
</organism>
<proteinExistence type="predicted"/>
<evidence type="ECO:0000313" key="2">
    <source>
        <dbReference type="Proteomes" id="UP000664658"/>
    </source>
</evidence>
<evidence type="ECO:0000313" key="1">
    <source>
        <dbReference type="EMBL" id="MBO1107667.1"/>
    </source>
</evidence>
<accession>A0A8I2B555</accession>
<comment type="caution">
    <text evidence="1">The sequence shown here is derived from an EMBL/GenBank/DDBJ whole genome shotgun (WGS) entry which is preliminary data.</text>
</comment>
<dbReference type="EMBL" id="JAFNAA010000004">
    <property type="protein sequence ID" value="MBO1107667.1"/>
    <property type="molecule type" value="Genomic_DNA"/>
</dbReference>
<sequence length="329" mass="37186">MNHLLFSPELCPSLRNTDTPITSAGVRMLFNLSSGRLTQQGCLHHPKNRIKFFLRSLLTFPWTLRWLSTIGQTDALCSLAQKEPSVALRLHRPYLSRGLNLSQRLNLLSQHYQLLLNHLPSDVVQACLSKEGFTLAELEGKSGEFYPVQISALHSFDKEGELSLRLYNPQGQVLVTVTFNLIELEGRPAIYIGGLQGPRQSTPHEVIKVATKDLHGLFPKKLAIDALAAFVMALDGQQIIATSNQTHIYRSLRYRKTIQADYDSFWETFAGEALDSGHYRSALPLPRKALQDVVSKKRGEYQRRYALIDHMSNEITLKMHNKSAIIRTP</sequence>
<dbReference type="Proteomes" id="UP000664658">
    <property type="component" value="Unassembled WGS sequence"/>
</dbReference>
<protein>
    <submittedName>
        <fullName evidence="1">DUF535 domain-containing protein</fullName>
    </submittedName>
</protein>
<dbReference type="GO" id="GO:0006974">
    <property type="term" value="P:DNA damage response"/>
    <property type="evidence" value="ECO:0007669"/>
    <property type="project" value="TreeGrafter"/>
</dbReference>
<dbReference type="PANTHER" id="PTHR38785:SF1">
    <property type="entry name" value="HOMOLOG OF VIRK"/>
    <property type="match status" value="1"/>
</dbReference>
<dbReference type="PANTHER" id="PTHR38785">
    <property type="entry name" value="HOMOLOG OF VIRK"/>
    <property type="match status" value="1"/>
</dbReference>
<name>A0A8I2B555_PLESH</name>
<dbReference type="AlphaFoldDB" id="A0A8I2B555"/>
<dbReference type="InterPro" id="IPR007488">
    <property type="entry name" value="DUF535"/>
</dbReference>
<reference evidence="1" key="1">
    <citation type="submission" date="2021-03" db="EMBL/GenBank/DDBJ databases">
        <title>Plesiomonas shigelloides zfcc0051, isolated from zebrafish feces.</title>
        <authorList>
            <person name="Vanderhoek Z."/>
            <person name="Gaulke C."/>
        </authorList>
    </citation>
    <scope>NUCLEOTIDE SEQUENCE</scope>
    <source>
        <strain evidence="1">Zfcc0051</strain>
    </source>
</reference>
<dbReference type="RefSeq" id="WP_207541785.1">
    <property type="nucleotide sequence ID" value="NZ_JAFNAA010000004.1"/>
</dbReference>
<gene>
    <name evidence="1" type="ORF">J2R62_05390</name>
</gene>